<organism evidence="2 3">
    <name type="scientific">Kribbella sandramycini</name>
    <dbReference type="NCBI Taxonomy" id="60450"/>
    <lineage>
        <taxon>Bacteria</taxon>
        <taxon>Bacillati</taxon>
        <taxon>Actinomycetota</taxon>
        <taxon>Actinomycetes</taxon>
        <taxon>Propionibacteriales</taxon>
        <taxon>Kribbellaceae</taxon>
        <taxon>Kribbella</taxon>
    </lineage>
</organism>
<accession>A0A7Y4P0U0</accession>
<name>A0A7Y4P0U0_9ACTN</name>
<dbReference type="EMBL" id="JABJRC010000004">
    <property type="protein sequence ID" value="NOL42243.1"/>
    <property type="molecule type" value="Genomic_DNA"/>
</dbReference>
<sequence>MQTPSRVQDLLARHPRPTAPAQAPWEMSASSLITPFLPGSLTAPAVLVNRLGRIHLSPYGLAIDQKAVIPWQQIAQVHTRPAFELVTETLIERALARATFLIKLPGKAWATDLVAQKARDAVMSVLQVALSGNAPSLAFDLPVAVVHQNGRKQAEMNPGVLSTALLALPGVSEAILHTAALNAVPVIRHPAQTWVHVDRAAQLVADRIRRLTTGAVEEAPALPPQLPPLRRGREYTG</sequence>
<reference evidence="2 3" key="1">
    <citation type="submission" date="2020-05" db="EMBL/GenBank/DDBJ databases">
        <title>Genome sequence of Kribbella sandramycini ATCC 39419.</title>
        <authorList>
            <person name="Maclea K.S."/>
            <person name="Fair J.L."/>
        </authorList>
    </citation>
    <scope>NUCLEOTIDE SEQUENCE [LARGE SCALE GENOMIC DNA]</scope>
    <source>
        <strain evidence="2 3">ATCC 39419</strain>
    </source>
</reference>
<reference evidence="1 4" key="2">
    <citation type="submission" date="2020-08" db="EMBL/GenBank/DDBJ databases">
        <title>Sequencing the genomes of 1000 actinobacteria strains.</title>
        <authorList>
            <person name="Klenk H.-P."/>
        </authorList>
    </citation>
    <scope>NUCLEOTIDE SEQUENCE [LARGE SCALE GENOMIC DNA]</scope>
    <source>
        <strain evidence="1 4">DSM 15626</strain>
    </source>
</reference>
<dbReference type="RefSeq" id="WP_171674753.1">
    <property type="nucleotide sequence ID" value="NZ_BAAAGT010000006.1"/>
</dbReference>
<evidence type="ECO:0000313" key="1">
    <source>
        <dbReference type="EMBL" id="MBB6564539.1"/>
    </source>
</evidence>
<gene>
    <name evidence="1" type="ORF">HNR71_000176</name>
    <name evidence="2" type="ORF">HPO96_18515</name>
</gene>
<evidence type="ECO:0000313" key="3">
    <source>
        <dbReference type="Proteomes" id="UP000534306"/>
    </source>
</evidence>
<dbReference type="Proteomes" id="UP000553957">
    <property type="component" value="Unassembled WGS sequence"/>
</dbReference>
<comment type="caution">
    <text evidence="2">The sequence shown here is derived from an EMBL/GenBank/DDBJ whole genome shotgun (WGS) entry which is preliminary data.</text>
</comment>
<evidence type="ECO:0000313" key="4">
    <source>
        <dbReference type="Proteomes" id="UP000553957"/>
    </source>
</evidence>
<protein>
    <submittedName>
        <fullName evidence="2">Uncharacterized protein</fullName>
    </submittedName>
</protein>
<dbReference type="EMBL" id="JACHKF010000001">
    <property type="protein sequence ID" value="MBB6564539.1"/>
    <property type="molecule type" value="Genomic_DNA"/>
</dbReference>
<keyword evidence="3" id="KW-1185">Reference proteome</keyword>
<dbReference type="Proteomes" id="UP000534306">
    <property type="component" value="Unassembled WGS sequence"/>
</dbReference>
<evidence type="ECO:0000313" key="2">
    <source>
        <dbReference type="EMBL" id="NOL42243.1"/>
    </source>
</evidence>
<dbReference type="AlphaFoldDB" id="A0A7Y4P0U0"/>
<proteinExistence type="predicted"/>